<proteinExistence type="predicted"/>
<keyword evidence="2" id="KW-0614">Plasmid</keyword>
<dbReference type="EMBL" id="CP109967">
    <property type="protein sequence ID" value="WAJ72285.1"/>
    <property type="molecule type" value="Genomic_DNA"/>
</dbReference>
<protein>
    <submittedName>
        <fullName evidence="2">Uncharacterized protein</fullName>
    </submittedName>
</protein>
<feature type="signal peptide" evidence="1">
    <location>
        <begin position="1"/>
        <end position="18"/>
    </location>
</feature>
<dbReference type="RefSeq" id="WP_268077000.1">
    <property type="nucleotide sequence ID" value="NZ_CP109967.1"/>
</dbReference>
<dbReference type="Proteomes" id="UP001163726">
    <property type="component" value="Plasmid pCadTS8_2"/>
</dbReference>
<organism evidence="2 3">
    <name type="scientific">Catenovulum adriaticum</name>
    <dbReference type="NCBI Taxonomy" id="2984846"/>
    <lineage>
        <taxon>Bacteria</taxon>
        <taxon>Pseudomonadati</taxon>
        <taxon>Pseudomonadota</taxon>
        <taxon>Gammaproteobacteria</taxon>
        <taxon>Alteromonadales</taxon>
        <taxon>Alteromonadaceae</taxon>
        <taxon>Catenovulum</taxon>
    </lineage>
</organism>
<feature type="chain" id="PRO_5045504771" evidence="1">
    <location>
        <begin position="19"/>
        <end position="299"/>
    </location>
</feature>
<gene>
    <name evidence="2" type="ORF">OLW01_16210</name>
</gene>
<evidence type="ECO:0000313" key="3">
    <source>
        <dbReference type="Proteomes" id="UP001163726"/>
    </source>
</evidence>
<geneLocation type="plasmid" evidence="2 3">
    <name>pCadTS8_2</name>
</geneLocation>
<reference evidence="2" key="1">
    <citation type="submission" date="2022-10" db="EMBL/GenBank/DDBJ databases">
        <title>Catenovulum adriacola sp. nov. isolated in the Harbour of Susak.</title>
        <authorList>
            <person name="Schoch T."/>
            <person name="Reich S.J."/>
            <person name="Stoeferle S."/>
            <person name="Flaiz M."/>
            <person name="Kazda M."/>
            <person name="Riedel C.U."/>
            <person name="Duerre P."/>
        </authorList>
    </citation>
    <scope>NUCLEOTIDE SEQUENCE</scope>
    <source>
        <strain evidence="2">TS8</strain>
        <plasmid evidence="2">pCadTS8_2</plasmid>
    </source>
</reference>
<keyword evidence="3" id="KW-1185">Reference proteome</keyword>
<name>A0ABY7ASI7_9ALTE</name>
<evidence type="ECO:0000313" key="2">
    <source>
        <dbReference type="EMBL" id="WAJ72285.1"/>
    </source>
</evidence>
<accession>A0ABY7ASI7</accession>
<keyword evidence="1" id="KW-0732">Signal</keyword>
<evidence type="ECO:0000256" key="1">
    <source>
        <dbReference type="SAM" id="SignalP"/>
    </source>
</evidence>
<sequence>MKILLTMMLFLITTSAFSAGWNYKNNRIAISADGNNQPDELHFWPRADPDDWGATPVSLAIIAKLRMHNKLVHYSYNNFMNSDEHTSAINEMDIGVQGAIEQWNFNPDKFFDVSADYQNALAHLASVISVSTKDDPLYFVHMGPAEFFYRAVQKVIAQGNSDSLSHVYVLSHSGYNDNHLRRGDPKFDKKPVPASEKHHTLKEAISLSDNRINYRKIKDQNAEWDVNLLWNSKQDWSVWKWMKDHKDPSVAWIYQRMKRHPDNKADFSDAGMVYYLLLGDENGSPQKLKQFIGEGIMQK</sequence>